<dbReference type="Proteomes" id="UP000001646">
    <property type="component" value="Chromosome 2"/>
</dbReference>
<reference evidence="8" key="3">
    <citation type="submission" date="2025-09" db="UniProtKB">
        <authorList>
            <consortium name="Ensembl"/>
        </authorList>
    </citation>
    <scope>IDENTIFICATION</scope>
</reference>
<proteinExistence type="inferred from homology"/>
<feature type="transmembrane region" description="Helical" evidence="7">
    <location>
        <begin position="137"/>
        <end position="160"/>
    </location>
</feature>
<dbReference type="GeneTree" id="ENSGT00390000000672"/>
<evidence type="ECO:0000256" key="5">
    <source>
        <dbReference type="ARBA" id="ARBA00023136"/>
    </source>
</evidence>
<dbReference type="Pfam" id="PF10268">
    <property type="entry name" value="Tmemb_161AB"/>
    <property type="match status" value="1"/>
</dbReference>
<dbReference type="InterPro" id="IPR019395">
    <property type="entry name" value="Transmembrane_161A/B"/>
</dbReference>
<feature type="transmembrane region" description="Helical" evidence="7">
    <location>
        <begin position="415"/>
        <end position="436"/>
    </location>
</feature>
<evidence type="ECO:0000256" key="3">
    <source>
        <dbReference type="ARBA" id="ARBA00022692"/>
    </source>
</evidence>
<keyword evidence="5 7" id="KW-0472">Membrane</keyword>
<feature type="transmembrane region" description="Helical" evidence="7">
    <location>
        <begin position="320"/>
        <end position="343"/>
    </location>
</feature>
<comment type="similarity">
    <text evidence="2">Belongs to the TMEM161 family.</text>
</comment>
<dbReference type="CTD" id="153396"/>
<evidence type="ECO:0000256" key="4">
    <source>
        <dbReference type="ARBA" id="ARBA00022989"/>
    </source>
</evidence>
<protein>
    <submittedName>
        <fullName evidence="8">Transmembrane protein 161B</fullName>
    </submittedName>
</protein>
<gene>
    <name evidence="8" type="primary">TMEM161B</name>
</gene>
<feature type="transmembrane region" description="Helical" evidence="7">
    <location>
        <begin position="104"/>
        <end position="125"/>
    </location>
</feature>
<dbReference type="Ensembl" id="ENSACAT00000058750.1">
    <property type="protein sequence ID" value="ENSACAP00000025671.1"/>
    <property type="gene ID" value="ENSACAG00000000583.4"/>
</dbReference>
<evidence type="ECO:0000256" key="2">
    <source>
        <dbReference type="ARBA" id="ARBA00009706"/>
    </source>
</evidence>
<sequence>MGVIGVQLVVTMVMASIIQKIIPHYSLARWLLCSGSLRWYLHPTEEELRILAGKQQKGKSKKDRKYNGHIENKPLTIPKDIDLRLETKTITEIDALALHYFPEYQWLVDFTVAATVVYLVTEAYYSWMKPSQEMNISIVWCLLVLAFAIKILFSLTTHYFKVEEGGERSVCVTFGFFFFVKAMTILIVTENYLEFGLESGFSNFSESAVQFFEKQGLESKTLLHINFLAPLLMVLLWVKPITKDYIMNPPLGKESVPLMSEATFDTIRLWIIILMCALRLAMMRSHLQAYLNLAQKSVDQMKKEVGRISTVEVQKMVARVFYYLCIIALQYVAPLVMLLHMTLLLKTLGNYSWGIYSESPSDLSVESNPLSSSANSESSSEDGKMKANVIQLTVALASLKNIFTPLLFRGLLSFLTWWIAACLFSTSLFGLFYHQYLTVA</sequence>
<evidence type="ECO:0000313" key="9">
    <source>
        <dbReference type="Proteomes" id="UP000001646"/>
    </source>
</evidence>
<evidence type="ECO:0000256" key="1">
    <source>
        <dbReference type="ARBA" id="ARBA00004141"/>
    </source>
</evidence>
<evidence type="ECO:0000256" key="6">
    <source>
        <dbReference type="ARBA" id="ARBA00023180"/>
    </source>
</evidence>
<dbReference type="GO" id="GO:0016020">
    <property type="term" value="C:membrane"/>
    <property type="evidence" value="ECO:0007669"/>
    <property type="project" value="UniProtKB-SubCell"/>
</dbReference>
<comment type="subcellular location">
    <subcellularLocation>
        <location evidence="1">Membrane</location>
        <topology evidence="1">Multi-pass membrane protein</topology>
    </subcellularLocation>
</comment>
<dbReference type="Bgee" id="ENSACAG00000000583">
    <property type="expression patterns" value="Expressed in brain and 14 other cell types or tissues"/>
</dbReference>
<feature type="transmembrane region" description="Helical" evidence="7">
    <location>
        <begin position="222"/>
        <end position="242"/>
    </location>
</feature>
<feature type="transmembrane region" description="Helical" evidence="7">
    <location>
        <begin position="262"/>
        <end position="282"/>
    </location>
</feature>
<reference evidence="8" key="2">
    <citation type="submission" date="2025-08" db="UniProtKB">
        <authorList>
            <consortium name="Ensembl"/>
        </authorList>
    </citation>
    <scope>IDENTIFICATION</scope>
</reference>
<reference evidence="8 9" key="1">
    <citation type="submission" date="2009-12" db="EMBL/GenBank/DDBJ databases">
        <title>The Genome Sequence of Anolis carolinensis (Green Anole Lizard).</title>
        <authorList>
            <consortium name="The Genome Sequencing Platform"/>
            <person name="Di Palma F."/>
            <person name="Alfoldi J."/>
            <person name="Heiman D."/>
            <person name="Young S."/>
            <person name="Grabherr M."/>
            <person name="Johnson J."/>
            <person name="Lander E.S."/>
            <person name="Lindblad-Toh K."/>
        </authorList>
    </citation>
    <scope>NUCLEOTIDE SEQUENCE [LARGE SCALE GENOMIC DNA]</scope>
    <source>
        <strain evidence="8 9">JBL SC #1</strain>
    </source>
</reference>
<dbReference type="GeneID" id="100556686"/>
<accession>A0A803SRT1</accession>
<dbReference type="PANTHER" id="PTHR13624:SF3">
    <property type="entry name" value="TRANSMEMBRANE PROTEIN 161B"/>
    <property type="match status" value="1"/>
</dbReference>
<dbReference type="AlphaFoldDB" id="A0A803SRT1"/>
<evidence type="ECO:0000256" key="7">
    <source>
        <dbReference type="SAM" id="Phobius"/>
    </source>
</evidence>
<organism evidence="8 9">
    <name type="scientific">Anolis carolinensis</name>
    <name type="common">Green anole</name>
    <name type="synonym">American chameleon</name>
    <dbReference type="NCBI Taxonomy" id="28377"/>
    <lineage>
        <taxon>Eukaryota</taxon>
        <taxon>Metazoa</taxon>
        <taxon>Chordata</taxon>
        <taxon>Craniata</taxon>
        <taxon>Vertebrata</taxon>
        <taxon>Euteleostomi</taxon>
        <taxon>Lepidosauria</taxon>
        <taxon>Squamata</taxon>
        <taxon>Bifurcata</taxon>
        <taxon>Unidentata</taxon>
        <taxon>Episquamata</taxon>
        <taxon>Toxicofera</taxon>
        <taxon>Iguania</taxon>
        <taxon>Dactyloidae</taxon>
        <taxon>Anolis</taxon>
    </lineage>
</organism>
<keyword evidence="6" id="KW-0325">Glycoprotein</keyword>
<keyword evidence="4 7" id="KW-1133">Transmembrane helix</keyword>
<name>A0A803SRT1_ANOCA</name>
<dbReference type="OrthoDB" id="784140at2759"/>
<keyword evidence="3 7" id="KW-0812">Transmembrane</keyword>
<dbReference type="PANTHER" id="PTHR13624">
    <property type="entry name" value="RE42071P"/>
    <property type="match status" value="1"/>
</dbReference>
<evidence type="ECO:0000313" key="8">
    <source>
        <dbReference type="Ensembl" id="ENSACAP00000025671.1"/>
    </source>
</evidence>
<keyword evidence="9" id="KW-1185">Reference proteome</keyword>
<feature type="transmembrane region" description="Helical" evidence="7">
    <location>
        <begin position="172"/>
        <end position="193"/>
    </location>
</feature>